<dbReference type="AlphaFoldDB" id="A0ABC8R4F9"/>
<gene>
    <name evidence="1" type="ORF">ILEXP_LOCUS6703</name>
</gene>
<dbReference type="Proteomes" id="UP001642360">
    <property type="component" value="Unassembled WGS sequence"/>
</dbReference>
<evidence type="ECO:0000313" key="1">
    <source>
        <dbReference type="EMBL" id="CAK9139316.1"/>
    </source>
</evidence>
<dbReference type="EMBL" id="CAUOFW020000950">
    <property type="protein sequence ID" value="CAK9139316.1"/>
    <property type="molecule type" value="Genomic_DNA"/>
</dbReference>
<protein>
    <submittedName>
        <fullName evidence="1">Uncharacterized protein</fullName>
    </submittedName>
</protein>
<sequence>MGQSKFIFGFAEFLVLEISKYLLYKFLLLEISEYLLHLFYSYMAHNNMSTNAMQSTQPPICIADNVGKDAQIDDSTIEVDDAIDEETQLLMDHCKGNQKERCQRYGMILLNFMRKV</sequence>
<name>A0ABC8R4F9_9AQUA</name>
<evidence type="ECO:0000313" key="2">
    <source>
        <dbReference type="Proteomes" id="UP001642360"/>
    </source>
</evidence>
<proteinExistence type="predicted"/>
<reference evidence="1 2" key="1">
    <citation type="submission" date="2024-02" db="EMBL/GenBank/DDBJ databases">
        <authorList>
            <person name="Vignale AGUSTIN F."/>
            <person name="Sosa J E."/>
            <person name="Modenutti C."/>
        </authorList>
    </citation>
    <scope>NUCLEOTIDE SEQUENCE [LARGE SCALE GENOMIC DNA]</scope>
</reference>
<accession>A0ABC8R4F9</accession>
<organism evidence="1 2">
    <name type="scientific">Ilex paraguariensis</name>
    <name type="common">yerba mate</name>
    <dbReference type="NCBI Taxonomy" id="185542"/>
    <lineage>
        <taxon>Eukaryota</taxon>
        <taxon>Viridiplantae</taxon>
        <taxon>Streptophyta</taxon>
        <taxon>Embryophyta</taxon>
        <taxon>Tracheophyta</taxon>
        <taxon>Spermatophyta</taxon>
        <taxon>Magnoliopsida</taxon>
        <taxon>eudicotyledons</taxon>
        <taxon>Gunneridae</taxon>
        <taxon>Pentapetalae</taxon>
        <taxon>asterids</taxon>
        <taxon>campanulids</taxon>
        <taxon>Aquifoliales</taxon>
        <taxon>Aquifoliaceae</taxon>
        <taxon>Ilex</taxon>
    </lineage>
</organism>
<comment type="caution">
    <text evidence="1">The sequence shown here is derived from an EMBL/GenBank/DDBJ whole genome shotgun (WGS) entry which is preliminary data.</text>
</comment>
<keyword evidence="2" id="KW-1185">Reference proteome</keyword>